<evidence type="ECO:0000256" key="1">
    <source>
        <dbReference type="SAM" id="Phobius"/>
    </source>
</evidence>
<dbReference type="Proteomes" id="UP000275663">
    <property type="component" value="Chromosome"/>
</dbReference>
<dbReference type="KEGG" id="upv:EJN92_10080"/>
<keyword evidence="3" id="KW-1185">Reference proteome</keyword>
<reference evidence="2 3" key="1">
    <citation type="journal article" date="2011" name="Int. J. Syst. Evol. Microbiol.">
        <title>Description of Undibacterium oligocarboniphilum sp. nov., isolated from purified water, and Undibacterium pigrum strain CCUG 49012 as the type strain of Undibacterium parvum sp. nov., and emended descriptions of the genus Undibacterium and the species Undibacterium pigrum.</title>
        <authorList>
            <person name="Eder W."/>
            <person name="Wanner G."/>
            <person name="Ludwig W."/>
            <person name="Busse H.J."/>
            <person name="Ziemke-Kageler F."/>
            <person name="Lang E."/>
        </authorList>
    </citation>
    <scope>NUCLEOTIDE SEQUENCE [LARGE SCALE GENOMIC DNA]</scope>
    <source>
        <strain evidence="2 3">DSM 23061</strain>
    </source>
</reference>
<organism evidence="2 3">
    <name type="scientific">Undibacterium parvum</name>
    <dbReference type="NCBI Taxonomy" id="401471"/>
    <lineage>
        <taxon>Bacteria</taxon>
        <taxon>Pseudomonadati</taxon>
        <taxon>Pseudomonadota</taxon>
        <taxon>Betaproteobacteria</taxon>
        <taxon>Burkholderiales</taxon>
        <taxon>Oxalobacteraceae</taxon>
        <taxon>Undibacterium</taxon>
    </lineage>
</organism>
<keyword evidence="1" id="KW-1133">Transmembrane helix</keyword>
<name>A0A3Q9BQY8_9BURK</name>
<dbReference type="OrthoDB" id="9155098at2"/>
<sequence length="200" mass="22248">MNLADKINLAVAITGGCSAAISLFVAIVTYQMVKANRETVAVMKAQLDASTRPYIQVTPVVRAMSTMLMLSIKNAGGSSAKNLRLSLDKDFYFNAHPDEDDNLRKYTTFVHPIQSLSPQAEMVFYLGVGHNIFRDSERCPQQFTVQAEYEYQDNRVVESTTIDLQPFRKSAKPVDPIVEQLENISGHLSEIRSAVSRSDA</sequence>
<gene>
    <name evidence="2" type="ORF">EJN92_10080</name>
</gene>
<protein>
    <submittedName>
        <fullName evidence="2">Uncharacterized protein</fullName>
    </submittedName>
</protein>
<dbReference type="RefSeq" id="WP_126127699.1">
    <property type="nucleotide sequence ID" value="NZ_CP034464.1"/>
</dbReference>
<accession>A0A3Q9BQY8</accession>
<keyword evidence="1" id="KW-0812">Transmembrane</keyword>
<keyword evidence="1" id="KW-0472">Membrane</keyword>
<dbReference type="EMBL" id="CP034464">
    <property type="protein sequence ID" value="AZP12317.1"/>
    <property type="molecule type" value="Genomic_DNA"/>
</dbReference>
<feature type="transmembrane region" description="Helical" evidence="1">
    <location>
        <begin position="7"/>
        <end position="33"/>
    </location>
</feature>
<evidence type="ECO:0000313" key="2">
    <source>
        <dbReference type="EMBL" id="AZP12317.1"/>
    </source>
</evidence>
<proteinExistence type="predicted"/>
<dbReference type="PROSITE" id="PS51257">
    <property type="entry name" value="PROKAR_LIPOPROTEIN"/>
    <property type="match status" value="1"/>
</dbReference>
<evidence type="ECO:0000313" key="3">
    <source>
        <dbReference type="Proteomes" id="UP000275663"/>
    </source>
</evidence>
<dbReference type="AlphaFoldDB" id="A0A3Q9BQY8"/>